<name>A0A346CII2_CONER</name>
<sequence length="43" mass="4623">MGTVVGLTKWRPQWGKLIQAGSTTKQLLPSVEGLVGGVLIFVR</sequence>
<reference evidence="1" key="1">
    <citation type="journal article" date="2018" name="Genome Biol. Evol.">
        <title>Conotoxin diversity in Chelyconus ermineus (Born, 1778) and the convergent origin of piscivory in the Atlantic and Indo-Pacific cones.</title>
        <authorList>
            <person name="Abalde S."/>
            <person name="Tenorio M.J."/>
            <person name="Afonso C.M."/>
            <person name="Zardoya R."/>
        </authorList>
    </citation>
    <scope>NUCLEOTIDE SEQUENCE</scope>
    <source>
        <strain evidence="1">Cerm_044</strain>
    </source>
</reference>
<dbReference type="EMBL" id="MH360332">
    <property type="protein sequence ID" value="AXL95381.1"/>
    <property type="molecule type" value="mRNA"/>
</dbReference>
<protein>
    <submittedName>
        <fullName evidence="1">Conotoxin superfamily W</fullName>
    </submittedName>
</protein>
<proteinExistence type="evidence at transcript level"/>
<evidence type="ECO:0000313" key="1">
    <source>
        <dbReference type="EMBL" id="AXL95381.1"/>
    </source>
</evidence>
<organism evidence="1">
    <name type="scientific">Conus ermineus</name>
    <name type="common">Agate cone</name>
    <name type="synonym">Chelyconus ermineus</name>
    <dbReference type="NCBI Taxonomy" id="55423"/>
    <lineage>
        <taxon>Eukaryota</taxon>
        <taxon>Metazoa</taxon>
        <taxon>Spiralia</taxon>
        <taxon>Lophotrochozoa</taxon>
        <taxon>Mollusca</taxon>
        <taxon>Gastropoda</taxon>
        <taxon>Caenogastropoda</taxon>
        <taxon>Neogastropoda</taxon>
        <taxon>Conoidea</taxon>
        <taxon>Conidae</taxon>
        <taxon>Conus</taxon>
        <taxon>Chelyconus</taxon>
    </lineage>
</organism>
<accession>A0A346CII2</accession>
<dbReference type="AlphaFoldDB" id="A0A346CII2"/>